<evidence type="ECO:0000259" key="20">
    <source>
        <dbReference type="PROSITE" id="PS50268"/>
    </source>
</evidence>
<protein>
    <submittedName>
        <fullName evidence="21">DE-cadherin</fullName>
    </submittedName>
</protein>
<evidence type="ECO:0000256" key="5">
    <source>
        <dbReference type="ARBA" id="ARBA00022737"/>
    </source>
</evidence>
<evidence type="ECO:0000256" key="6">
    <source>
        <dbReference type="ARBA" id="ARBA00022837"/>
    </source>
</evidence>
<gene>
    <name evidence="21" type="primary">shg</name>
    <name evidence="21" type="ORF">CM83_24344</name>
</gene>
<dbReference type="FunFam" id="2.60.40.60:FF:000058">
    <property type="entry name" value="FAT atypical cadherin 3"/>
    <property type="match status" value="1"/>
</dbReference>
<comment type="function">
    <text evidence="15">Cadherins are calcium-dependent cell adhesion proteins.</text>
</comment>
<dbReference type="InterPro" id="IPR020894">
    <property type="entry name" value="Cadherin_CS"/>
</dbReference>
<dbReference type="Gene3D" id="2.60.40.60">
    <property type="entry name" value="Cadherins"/>
    <property type="match status" value="7"/>
</dbReference>
<evidence type="ECO:0000256" key="14">
    <source>
        <dbReference type="RuleBase" id="RU003318"/>
    </source>
</evidence>
<dbReference type="GO" id="GO:0007297">
    <property type="term" value="P:follicle cell of egg chamber migration"/>
    <property type="evidence" value="ECO:0007669"/>
    <property type="project" value="UniProtKB-ARBA"/>
</dbReference>
<evidence type="ECO:0000256" key="10">
    <source>
        <dbReference type="ARBA" id="ARBA00023157"/>
    </source>
</evidence>
<dbReference type="PROSITE" id="PS00022">
    <property type="entry name" value="EGF_1"/>
    <property type="match status" value="1"/>
</dbReference>
<proteinExistence type="predicted"/>
<dbReference type="InterPro" id="IPR015919">
    <property type="entry name" value="Cadherin-like_sf"/>
</dbReference>
<feature type="transmembrane region" description="Helical" evidence="17">
    <location>
        <begin position="1371"/>
        <end position="1391"/>
    </location>
</feature>
<feature type="transmembrane region" description="Helical" evidence="17">
    <location>
        <begin position="28"/>
        <end position="50"/>
    </location>
</feature>
<dbReference type="PROSITE" id="PS50025">
    <property type="entry name" value="LAM_G_DOMAIN"/>
    <property type="match status" value="1"/>
</dbReference>
<dbReference type="GO" id="GO:0005509">
    <property type="term" value="F:calcium ion binding"/>
    <property type="evidence" value="ECO:0007669"/>
    <property type="project" value="UniProtKB-UniRule"/>
</dbReference>
<dbReference type="PANTHER" id="PTHR24027:SF422">
    <property type="entry name" value="CADHERIN DOMAIN-CONTAINING PROTEIN"/>
    <property type="match status" value="1"/>
</dbReference>
<dbReference type="PROSITE" id="PS50268">
    <property type="entry name" value="CADHERIN_2"/>
    <property type="match status" value="7"/>
</dbReference>
<evidence type="ECO:0000256" key="4">
    <source>
        <dbReference type="ARBA" id="ARBA00022729"/>
    </source>
</evidence>
<evidence type="ECO:0000256" key="8">
    <source>
        <dbReference type="ARBA" id="ARBA00022989"/>
    </source>
</evidence>
<feature type="region of interest" description="Disordered" evidence="16">
    <location>
        <begin position="1526"/>
        <end position="1550"/>
    </location>
</feature>
<evidence type="ECO:0000256" key="13">
    <source>
        <dbReference type="PROSITE-ProRule" id="PRU00076"/>
    </source>
</evidence>
<keyword evidence="6 12" id="KW-0106">Calcium</keyword>
<evidence type="ECO:0000256" key="15">
    <source>
        <dbReference type="RuleBase" id="RU004357"/>
    </source>
</evidence>
<feature type="domain" description="Cadherin" evidence="20">
    <location>
        <begin position="453"/>
        <end position="563"/>
    </location>
</feature>
<dbReference type="Pfam" id="PF02210">
    <property type="entry name" value="Laminin_G_2"/>
    <property type="match status" value="1"/>
</dbReference>
<dbReference type="Gene3D" id="2.60.120.200">
    <property type="match status" value="1"/>
</dbReference>
<dbReference type="GO" id="GO:0008104">
    <property type="term" value="P:intracellular protein localization"/>
    <property type="evidence" value="ECO:0007669"/>
    <property type="project" value="UniProtKB-ARBA"/>
</dbReference>
<dbReference type="SUPFAM" id="SSF49899">
    <property type="entry name" value="Concanavalin A-like lectins/glucanases"/>
    <property type="match status" value="1"/>
</dbReference>
<dbReference type="GO" id="GO:0048565">
    <property type="term" value="P:digestive tract development"/>
    <property type="evidence" value="ECO:0007669"/>
    <property type="project" value="UniProtKB-ARBA"/>
</dbReference>
<feature type="domain" description="Cadherin" evidence="20">
    <location>
        <begin position="665"/>
        <end position="776"/>
    </location>
</feature>
<dbReference type="Gene3D" id="2.10.25.10">
    <property type="entry name" value="Laminin"/>
    <property type="match status" value="1"/>
</dbReference>
<dbReference type="GO" id="GO:0007156">
    <property type="term" value="P:homophilic cell adhesion via plasma membrane adhesion molecules"/>
    <property type="evidence" value="ECO:0007669"/>
    <property type="project" value="InterPro"/>
</dbReference>
<keyword evidence="9 17" id="KW-0472">Membrane</keyword>
<dbReference type="GO" id="GO:0048589">
    <property type="term" value="P:developmental growth"/>
    <property type="evidence" value="ECO:0007669"/>
    <property type="project" value="UniProtKB-ARBA"/>
</dbReference>
<dbReference type="GO" id="GO:0001736">
    <property type="term" value="P:establishment of planar polarity"/>
    <property type="evidence" value="ECO:0007669"/>
    <property type="project" value="UniProtKB-ARBA"/>
</dbReference>
<dbReference type="GO" id="GO:0098858">
    <property type="term" value="C:actin-based cell projection"/>
    <property type="evidence" value="ECO:0007669"/>
    <property type="project" value="UniProtKB-ARBA"/>
</dbReference>
<organism evidence="21">
    <name type="scientific">Lygus hesperus</name>
    <name type="common">Western plant bug</name>
    <dbReference type="NCBI Taxonomy" id="30085"/>
    <lineage>
        <taxon>Eukaryota</taxon>
        <taxon>Metazoa</taxon>
        <taxon>Ecdysozoa</taxon>
        <taxon>Arthropoda</taxon>
        <taxon>Hexapoda</taxon>
        <taxon>Insecta</taxon>
        <taxon>Pterygota</taxon>
        <taxon>Neoptera</taxon>
        <taxon>Paraneoptera</taxon>
        <taxon>Hemiptera</taxon>
        <taxon>Heteroptera</taxon>
        <taxon>Panheteroptera</taxon>
        <taxon>Cimicomorpha</taxon>
        <taxon>Miridae</taxon>
        <taxon>Mirini</taxon>
        <taxon>Lygus</taxon>
    </lineage>
</organism>
<evidence type="ECO:0000256" key="11">
    <source>
        <dbReference type="ARBA" id="ARBA00023180"/>
    </source>
</evidence>
<evidence type="ECO:0000313" key="21">
    <source>
        <dbReference type="EMBL" id="JAG42556.1"/>
    </source>
</evidence>
<keyword evidence="7 14" id="KW-0130">Cell adhesion</keyword>
<dbReference type="GO" id="GO:0007431">
    <property type="term" value="P:salivary gland development"/>
    <property type="evidence" value="ECO:0007669"/>
    <property type="project" value="UniProtKB-ARBA"/>
</dbReference>
<feature type="domain" description="Cadherin" evidence="20">
    <location>
        <begin position="237"/>
        <end position="343"/>
    </location>
</feature>
<feature type="domain" description="Cadherin" evidence="20">
    <location>
        <begin position="380"/>
        <end position="453"/>
    </location>
</feature>
<keyword evidence="3 14" id="KW-0812">Transmembrane</keyword>
<evidence type="ECO:0000256" key="12">
    <source>
        <dbReference type="PROSITE-ProRule" id="PRU00043"/>
    </source>
</evidence>
<reference evidence="21" key="1">
    <citation type="journal article" date="2014" name="PLoS ONE">
        <title>Transcriptome-Based Identification of ABC Transporters in the Western Tarnished Plant Bug Lygus hesperus.</title>
        <authorList>
            <person name="Hull J.J."/>
            <person name="Chaney K."/>
            <person name="Geib S.M."/>
            <person name="Fabrick J.A."/>
            <person name="Brent C.S."/>
            <person name="Walsh D."/>
            <person name="Lavine L.C."/>
        </authorList>
    </citation>
    <scope>NUCLEOTIDE SEQUENCE</scope>
</reference>
<evidence type="ECO:0000259" key="18">
    <source>
        <dbReference type="PROSITE" id="PS50025"/>
    </source>
</evidence>
<dbReference type="GO" id="GO:0045296">
    <property type="term" value="F:cadherin binding"/>
    <property type="evidence" value="ECO:0007669"/>
    <property type="project" value="TreeGrafter"/>
</dbReference>
<evidence type="ECO:0000256" key="9">
    <source>
        <dbReference type="ARBA" id="ARBA00023136"/>
    </source>
</evidence>
<dbReference type="FunFam" id="2.60.40.60:FF:000015">
    <property type="entry name" value="FAT atypical cadherin 1"/>
    <property type="match status" value="1"/>
</dbReference>
<feature type="compositionally biased region" description="Basic and acidic residues" evidence="16">
    <location>
        <begin position="1442"/>
        <end position="1454"/>
    </location>
</feature>
<dbReference type="InterPro" id="IPR001791">
    <property type="entry name" value="Laminin_G"/>
</dbReference>
<evidence type="ECO:0000256" key="7">
    <source>
        <dbReference type="ARBA" id="ARBA00022889"/>
    </source>
</evidence>
<dbReference type="GO" id="GO:0035239">
    <property type="term" value="P:tube morphogenesis"/>
    <property type="evidence" value="ECO:0007669"/>
    <property type="project" value="UniProtKB-ARBA"/>
</dbReference>
<comment type="subcellular location">
    <subcellularLocation>
        <location evidence="1 14">Cell membrane</location>
        <topology evidence="1 14">Single-pass type I membrane protein</topology>
    </subcellularLocation>
</comment>
<dbReference type="InterPro" id="IPR039808">
    <property type="entry name" value="Cadherin"/>
</dbReference>
<dbReference type="InterPro" id="IPR000742">
    <property type="entry name" value="EGF"/>
</dbReference>
<dbReference type="GO" id="GO:0009887">
    <property type="term" value="P:animal organ morphogenesis"/>
    <property type="evidence" value="ECO:0007669"/>
    <property type="project" value="UniProtKB-ARBA"/>
</dbReference>
<accession>A0A0A9ZF43</accession>
<dbReference type="GO" id="GO:0016342">
    <property type="term" value="C:catenin complex"/>
    <property type="evidence" value="ECO:0007669"/>
    <property type="project" value="TreeGrafter"/>
</dbReference>
<dbReference type="InterPro" id="IPR013320">
    <property type="entry name" value="ConA-like_dom_sf"/>
</dbReference>
<dbReference type="GO" id="GO:0007163">
    <property type="term" value="P:establishment or maintenance of cell polarity"/>
    <property type="evidence" value="ECO:0007669"/>
    <property type="project" value="UniProtKB-ARBA"/>
</dbReference>
<feature type="domain" description="Laminin G" evidence="18">
    <location>
        <begin position="1166"/>
        <end position="1355"/>
    </location>
</feature>
<feature type="domain" description="Cadherin" evidence="20">
    <location>
        <begin position="573"/>
        <end position="664"/>
    </location>
</feature>
<dbReference type="GO" id="GO:0008013">
    <property type="term" value="F:beta-catenin binding"/>
    <property type="evidence" value="ECO:0007669"/>
    <property type="project" value="TreeGrafter"/>
</dbReference>
<feature type="non-terminal residue" evidence="21">
    <location>
        <position position="1"/>
    </location>
</feature>
<dbReference type="EMBL" id="GBHO01001048">
    <property type="protein sequence ID" value="JAG42556.1"/>
    <property type="molecule type" value="Transcribed_RNA"/>
</dbReference>
<keyword evidence="5" id="KW-0677">Repeat</keyword>
<dbReference type="PROSITE" id="PS00232">
    <property type="entry name" value="CADHERIN_1"/>
    <property type="match status" value="3"/>
</dbReference>
<comment type="caution">
    <text evidence="13">Lacks conserved residue(s) required for the propagation of feature annotation.</text>
</comment>
<evidence type="ECO:0000256" key="1">
    <source>
        <dbReference type="ARBA" id="ARBA00004251"/>
    </source>
</evidence>
<feature type="domain" description="Cadherin" evidence="20">
    <location>
        <begin position="786"/>
        <end position="888"/>
    </location>
</feature>
<evidence type="ECO:0000256" key="2">
    <source>
        <dbReference type="ARBA" id="ARBA00022536"/>
    </source>
</evidence>
<evidence type="ECO:0000256" key="16">
    <source>
        <dbReference type="SAM" id="MobiDB-lite"/>
    </source>
</evidence>
<dbReference type="Gene3D" id="4.10.900.10">
    <property type="entry name" value="TCF3-CBD (Catenin binding domain)"/>
    <property type="match status" value="1"/>
</dbReference>
<keyword evidence="4" id="KW-0732">Signal</keyword>
<dbReference type="SMART" id="SM00112">
    <property type="entry name" value="CA"/>
    <property type="match status" value="7"/>
</dbReference>
<dbReference type="PRINTS" id="PR00205">
    <property type="entry name" value="CADHERIN"/>
</dbReference>
<evidence type="ECO:0000259" key="19">
    <source>
        <dbReference type="PROSITE" id="PS50026"/>
    </source>
</evidence>
<dbReference type="GO" id="GO:0007424">
    <property type="term" value="P:open tracheal system development"/>
    <property type="evidence" value="ECO:0007669"/>
    <property type="project" value="UniProtKB-ARBA"/>
</dbReference>
<dbReference type="PANTHER" id="PTHR24027">
    <property type="entry name" value="CADHERIN-23"/>
    <property type="match status" value="1"/>
</dbReference>
<dbReference type="CDD" id="cd11304">
    <property type="entry name" value="Cadherin_repeat"/>
    <property type="match status" value="6"/>
</dbReference>
<keyword evidence="8 17" id="KW-1133">Transmembrane helix</keyword>
<dbReference type="FunFam" id="2.60.40.60:FF:000280">
    <property type="entry name" value="AGAP007203-PA-like protein"/>
    <property type="match status" value="1"/>
</dbReference>
<feature type="disulfide bond" evidence="13">
    <location>
        <begin position="1155"/>
        <end position="1164"/>
    </location>
</feature>
<dbReference type="InterPro" id="IPR056370">
    <property type="entry name" value="Shg-like_Ig-like"/>
</dbReference>
<feature type="region of interest" description="Disordered" evidence="16">
    <location>
        <begin position="1442"/>
        <end position="1501"/>
    </location>
</feature>
<dbReference type="SMART" id="SM00282">
    <property type="entry name" value="LamG"/>
    <property type="match status" value="1"/>
</dbReference>
<dbReference type="Pfam" id="PF00028">
    <property type="entry name" value="Cadherin"/>
    <property type="match status" value="6"/>
</dbReference>
<feature type="compositionally biased region" description="Polar residues" evidence="16">
    <location>
        <begin position="1541"/>
        <end position="1550"/>
    </location>
</feature>
<dbReference type="InterPro" id="IPR002126">
    <property type="entry name" value="Cadherin-like_dom"/>
</dbReference>
<evidence type="ECO:0000256" key="3">
    <source>
        <dbReference type="ARBA" id="ARBA00022692"/>
    </source>
</evidence>
<dbReference type="Pfam" id="PF24811">
    <property type="entry name" value="Ig_Shg"/>
    <property type="match status" value="1"/>
</dbReference>
<sequence>SSAERPSSCRTPGIFPPRFFPSPCFTPVPFRFVSSVMLLVIYVLVTSGLANLPSSSSQQIEDNGSGSFWTYRAHKSPTRLRHSRHSDRSPFYSSAYQTTSTRDPVFDDSYNLRLGDANSNHKPVFKNCSELRPSVIEEKETGSFVMKVVAYDQDLPENGGKVTYSFVSTPGERLKFNIDPDTGVITTRHVFDRDEPSREKEVYVTVQASDNGKPQLADVCTIKITIEDINDNAPVFDKVSYQESVPQDLQQDREVMRISATDIDDGNNSIVLYDLQPLKPEDKGFFRIDPGTGVIYLNRTIDRNAGQKYNLRATAVDGGDSPLEATINLDILVVESNKKSPSFTMIPSSPIILPESLTNYSYNIATLSAQSNTDEAAPVFELVQGRTEQTNKLSTFRLETEGNSAHIRLGRPMDYESISEYTLTIRIQNKYNLAAETSIGIQLQDVNDNIPIFTEVMNGIVLENEPPGTPVMQVRALDYDATTEHNLVTYELADNQENFKIDRYTGNITTLKIFDREELDFYNVKVIATDNSPSALFDTGEHNKGQQVFRIEIADKNDHAPKFTQTKYVAEAIPEDANINALVTEVKAVDNDTASPVKYSITDGNVGDAFLIEETTGKIRVKTNLDYENRTEYTLTVRAFDGAFQDYCTVEIKIENVNDNPPEFMNYINNIKITEEELVPGCVAQLEAWDPDIPDRDAPQHIVYFVVKQDQKKLLSINKKGCLSLIKPLDRDPPNGYETWQILIAASDEDGGPTNLRSTTEVVITLIDINDNAPYLDMVQPVVWKENQPPDGEITTLTAKDNDSPMNGPNFTFSISRETSDDIKRKFAVHGNKLIALVTFDREDIKSYNVPIQIVDSGIPPMTGTSMLQVIIGDENDNAMKEGHSSIFIYNYKGEAPDTEIGRVYVDDPDDWDLPDKTFIWAEHPNPHFDLNSKTGMITMLQGTSNQSFLLEFRVTEEGRKIARHTVDAYVNVTVKEIPEEAVDKSGSIRFSGISAEEFVQPNSRGVSKQAKLKKLIATYLNVSEENVDVFTVLHSPHNTNPLLLDVRFSAHGSPYYSPEKLNAAVSYLSEEILRELEVQIVMINIDECMEEKKFCQKDCTNFLNKSNIPSPVYTNTTTFVGVKAVVDPFCSCPHAPQTHCKNGGTPTDDGSCMCPEGHDGPRCETVSIGFEGDGWAHYQPFEACEEAHLSLEIQPNKPDGLVFYLGPTTRPGAGLYVQDFMSLEVRDGFPLLLVDFGSGTVKVSQNAIKLDDGRSHRIDVIWSKASIELQVDNCKLPNCLSLTPPAGENEFLNVNGPLQIGGSYVDFEYLNSHFNWTYKPTQAGFSGCVKNLTFNDKLYDLGMPGFWKHVDVGCNRGISKAITFGIDTSFLIAILICLAILLVLLLAVVVHRRKTDDLYKDTDDIRETIINYEDEGGGEGDMNAYDLNVLRLFYEDPVQDKHQQERLKPRSNDEVPNISGFLDDKKQAVDNDPDSTPFDDVRHYAYEGGDGNSTGSLSSLASGTDDGDLNFDYLSNFGPRFRKLADMYGEDPSDDEDDTYQNTASESWC</sequence>
<dbReference type="InterPro" id="IPR000233">
    <property type="entry name" value="Cadherin_Y-type_LIR"/>
</dbReference>
<reference evidence="21" key="2">
    <citation type="submission" date="2014-07" db="EMBL/GenBank/DDBJ databases">
        <authorList>
            <person name="Hull J."/>
        </authorList>
    </citation>
    <scope>NUCLEOTIDE SEQUENCE</scope>
</reference>
<dbReference type="CDD" id="cd00054">
    <property type="entry name" value="EGF_CA"/>
    <property type="match status" value="1"/>
</dbReference>
<dbReference type="Pfam" id="PF01049">
    <property type="entry name" value="CADH_Y-type_LIR"/>
    <property type="match status" value="1"/>
</dbReference>
<feature type="domain" description="EGF-like" evidence="19">
    <location>
        <begin position="1132"/>
        <end position="1165"/>
    </location>
</feature>
<dbReference type="GO" id="GO:0070161">
    <property type="term" value="C:anchoring junction"/>
    <property type="evidence" value="ECO:0007669"/>
    <property type="project" value="UniProtKB-ARBA"/>
</dbReference>
<feature type="domain" description="Cadherin" evidence="20">
    <location>
        <begin position="134"/>
        <end position="236"/>
    </location>
</feature>
<dbReference type="InterPro" id="IPR027397">
    <property type="entry name" value="Catenin-bd_sf"/>
</dbReference>
<keyword evidence="10 13" id="KW-1015">Disulfide bond</keyword>
<keyword evidence="2 13" id="KW-0245">EGF-like domain</keyword>
<dbReference type="FunFam" id="4.10.900.10:FF:000012">
    <property type="entry name" value="Putative DE-cadherin"/>
    <property type="match status" value="1"/>
</dbReference>
<dbReference type="CDD" id="cd00110">
    <property type="entry name" value="LamG"/>
    <property type="match status" value="1"/>
</dbReference>
<dbReference type="FunFam" id="2.60.40.60:FF:000032">
    <property type="entry name" value="FAT atypical cadherin 1"/>
    <property type="match status" value="1"/>
</dbReference>
<dbReference type="PROSITE" id="PS50026">
    <property type="entry name" value="EGF_3"/>
    <property type="match status" value="1"/>
</dbReference>
<keyword evidence="11" id="KW-0325">Glycoprotein</keyword>
<evidence type="ECO:0000256" key="17">
    <source>
        <dbReference type="SAM" id="Phobius"/>
    </source>
</evidence>
<dbReference type="SUPFAM" id="SSF49313">
    <property type="entry name" value="Cadherin-like"/>
    <property type="match status" value="8"/>
</dbReference>
<feature type="compositionally biased region" description="Acidic residues" evidence="16">
    <location>
        <begin position="1529"/>
        <end position="1540"/>
    </location>
</feature>
<name>A0A0A9ZF43_LYGHE</name>